<dbReference type="Pfam" id="PF12730">
    <property type="entry name" value="ABC2_membrane_4"/>
    <property type="match status" value="1"/>
</dbReference>
<name>A0A1J5PSK7_9ZZZZ</name>
<dbReference type="EMBL" id="MLJW01002453">
    <property type="protein sequence ID" value="OIQ74590.1"/>
    <property type="molecule type" value="Genomic_DNA"/>
</dbReference>
<dbReference type="AlphaFoldDB" id="A0A1J5PSK7"/>
<feature type="transmembrane region" description="Helical" evidence="1">
    <location>
        <begin position="157"/>
        <end position="182"/>
    </location>
</feature>
<feature type="transmembrane region" description="Helical" evidence="1">
    <location>
        <begin position="59"/>
        <end position="83"/>
    </location>
</feature>
<reference evidence="2" key="1">
    <citation type="submission" date="2016-10" db="EMBL/GenBank/DDBJ databases">
        <title>Sequence of Gallionella enrichment culture.</title>
        <authorList>
            <person name="Poehlein A."/>
            <person name="Muehling M."/>
            <person name="Daniel R."/>
        </authorList>
    </citation>
    <scope>NUCLEOTIDE SEQUENCE</scope>
</reference>
<evidence type="ECO:0000313" key="2">
    <source>
        <dbReference type="EMBL" id="OIQ74590.1"/>
    </source>
</evidence>
<protein>
    <submittedName>
        <fullName evidence="2">ABC-2 family transporter protein</fullName>
    </submittedName>
</protein>
<feature type="transmembrane region" description="Helical" evidence="1">
    <location>
        <begin position="112"/>
        <end position="137"/>
    </location>
</feature>
<dbReference type="PANTHER" id="PTHR37305">
    <property type="entry name" value="INTEGRAL MEMBRANE PROTEIN-RELATED"/>
    <property type="match status" value="1"/>
</dbReference>
<keyword evidence="1" id="KW-0812">Transmembrane</keyword>
<feature type="transmembrane region" description="Helical" evidence="1">
    <location>
        <begin position="189"/>
        <end position="208"/>
    </location>
</feature>
<organism evidence="2">
    <name type="scientific">mine drainage metagenome</name>
    <dbReference type="NCBI Taxonomy" id="410659"/>
    <lineage>
        <taxon>unclassified sequences</taxon>
        <taxon>metagenomes</taxon>
        <taxon>ecological metagenomes</taxon>
    </lineage>
</organism>
<feature type="transmembrane region" description="Helical" evidence="1">
    <location>
        <begin position="235"/>
        <end position="254"/>
    </location>
</feature>
<accession>A0A1J5PSK7</accession>
<sequence>MIHVFRAEWRKIRRPSLFIGTLISIVLVSALSSSVFFIVMDQPRRGNEVRVTKAMFEQASGLTLGFGNAGSLLGVVALCIFAAQMAQEYSLGTMRNLLVRQPRRITLLAGKYLAMASFAALLVVVSALVSVATSYIWASAKHIDTTLWGTSAAYHSLALTFINVLIATLGYGTIGIFLGILLRSPISSISIGLAWLLVVEGILAAVFTSSRKWLPGQLLSIVAAGGDSAVNYSRALTTSLIFLALALTAIGILFKRRDVSA</sequence>
<keyword evidence="1" id="KW-1133">Transmembrane helix</keyword>
<proteinExistence type="predicted"/>
<keyword evidence="1" id="KW-0472">Membrane</keyword>
<gene>
    <name evidence="2" type="ORF">GALL_437540</name>
</gene>
<evidence type="ECO:0000256" key="1">
    <source>
        <dbReference type="SAM" id="Phobius"/>
    </source>
</evidence>
<comment type="caution">
    <text evidence="2">The sequence shown here is derived from an EMBL/GenBank/DDBJ whole genome shotgun (WGS) entry which is preliminary data.</text>
</comment>
<dbReference type="PANTHER" id="PTHR37305:SF1">
    <property type="entry name" value="MEMBRANE PROTEIN"/>
    <property type="match status" value="1"/>
</dbReference>
<feature type="transmembrane region" description="Helical" evidence="1">
    <location>
        <begin position="16"/>
        <end position="39"/>
    </location>
</feature>